<evidence type="ECO:0000313" key="2">
    <source>
        <dbReference type="EMBL" id="OHA46381.1"/>
    </source>
</evidence>
<dbReference type="Proteomes" id="UP000178869">
    <property type="component" value="Unassembled WGS sequence"/>
</dbReference>
<sequence length="86" mass="9988">MKNIFAMILISLSFLVIIFGINIQRTMLGGWIFPLTFNAPYNQMMNGGIFDFIVWIFMILWWVVIFLAIIALLKWFAGPDGKQDIK</sequence>
<reference evidence="2 3" key="1">
    <citation type="journal article" date="2016" name="Nat. Commun.">
        <title>Thousands of microbial genomes shed light on interconnected biogeochemical processes in an aquifer system.</title>
        <authorList>
            <person name="Anantharaman K."/>
            <person name="Brown C.T."/>
            <person name="Hug L.A."/>
            <person name="Sharon I."/>
            <person name="Castelle C.J."/>
            <person name="Probst A.J."/>
            <person name="Thomas B.C."/>
            <person name="Singh A."/>
            <person name="Wilkins M.J."/>
            <person name="Karaoz U."/>
            <person name="Brodie E.L."/>
            <person name="Williams K.H."/>
            <person name="Hubbard S.S."/>
            <person name="Banfield J.F."/>
        </authorList>
    </citation>
    <scope>NUCLEOTIDE SEQUENCE [LARGE SCALE GENOMIC DNA]</scope>
</reference>
<evidence type="ECO:0000256" key="1">
    <source>
        <dbReference type="SAM" id="Phobius"/>
    </source>
</evidence>
<proteinExistence type="predicted"/>
<organism evidence="2 3">
    <name type="scientific">Candidatus Terrybacteria bacterium RIFCSPHIGHO2_01_FULL_43_35</name>
    <dbReference type="NCBI Taxonomy" id="1802361"/>
    <lineage>
        <taxon>Bacteria</taxon>
        <taxon>Candidatus Terryibacteriota</taxon>
    </lineage>
</organism>
<evidence type="ECO:0000313" key="3">
    <source>
        <dbReference type="Proteomes" id="UP000178869"/>
    </source>
</evidence>
<gene>
    <name evidence="2" type="ORF">A2828_00320</name>
</gene>
<accession>A0A1G2PFH3</accession>
<keyword evidence="1" id="KW-0472">Membrane</keyword>
<comment type="caution">
    <text evidence="2">The sequence shown here is derived from an EMBL/GenBank/DDBJ whole genome shotgun (WGS) entry which is preliminary data.</text>
</comment>
<feature type="transmembrane region" description="Helical" evidence="1">
    <location>
        <begin position="7"/>
        <end position="32"/>
    </location>
</feature>
<keyword evidence="1" id="KW-1133">Transmembrane helix</keyword>
<keyword evidence="1" id="KW-0812">Transmembrane</keyword>
<dbReference type="AlphaFoldDB" id="A0A1G2PFH3"/>
<protein>
    <submittedName>
        <fullName evidence="2">Uncharacterized protein</fullName>
    </submittedName>
</protein>
<dbReference type="EMBL" id="MHSR01000016">
    <property type="protein sequence ID" value="OHA46381.1"/>
    <property type="molecule type" value="Genomic_DNA"/>
</dbReference>
<feature type="transmembrane region" description="Helical" evidence="1">
    <location>
        <begin position="52"/>
        <end position="77"/>
    </location>
</feature>
<name>A0A1G2PFH3_9BACT</name>